<dbReference type="GO" id="GO:0032502">
    <property type="term" value="P:developmental process"/>
    <property type="evidence" value="ECO:0007669"/>
    <property type="project" value="UniProtKB-ARBA"/>
</dbReference>
<dbReference type="AlphaFoldDB" id="A0A0P1KZ57"/>
<evidence type="ECO:0000256" key="13">
    <source>
        <dbReference type="SAM" id="MobiDB-lite"/>
    </source>
</evidence>
<dbReference type="GO" id="GO:0005525">
    <property type="term" value="F:GTP binding"/>
    <property type="evidence" value="ECO:0007669"/>
    <property type="project" value="UniProtKB-KW"/>
</dbReference>
<keyword evidence="5 11" id="KW-0342">GTP-binding</keyword>
<evidence type="ECO:0000256" key="8">
    <source>
        <dbReference type="ARBA" id="ARBA00023288"/>
    </source>
</evidence>
<evidence type="ECO:0000256" key="6">
    <source>
        <dbReference type="ARBA" id="ARBA00023139"/>
    </source>
</evidence>
<sequence>MGACVSKSAGGQAAQGGGGAAGRRSRSEKVAKGAGIVREKETAAGSGSGSGSGDRSQTGHTTDSSSGVEEKTAVSAKGARQDRPRLGGTVPDNSKRQQSVVSSNSGASTGPSTGSLSKSGGGSTDSNRALKVLLLGSGESGKSTVLQQLKILHQNGFSNEELLEFKPFIFDNIIETGKDIINARLKFHATLEPDSGLSEEDLQGILNFNTPGAQLQQFPAELQKTLSKVWSLPSTQELVTGEHRSSFYLMDSARYFMDNLPRVAAENYTPTVRDVLLSRKKTSGIFDTLVEMDSNLKLHIYDVGGQRSERKKWIHCFDNVTLIIFCVSLSEFDQTLLEDKSQNRLEESLILFDSVVNSRWFARASIVLFLNKIDVFAEKIQHVPLERFFPDYTGGQDINKAAKYILWRFIQLNRAHLNIYPHVTQATDTSNIKLVFAAIKETILENSLKDSGVL</sequence>
<dbReference type="Gene3D" id="1.10.400.10">
    <property type="entry name" value="GI Alpha 1, domain 2-like"/>
    <property type="match status" value="1"/>
</dbReference>
<evidence type="ECO:0000313" key="14">
    <source>
        <dbReference type="EMBL" id="CUS24760.1"/>
    </source>
</evidence>
<dbReference type="Proteomes" id="UP000236544">
    <property type="component" value="Unassembled WGS sequence"/>
</dbReference>
<dbReference type="InterPro" id="IPR027417">
    <property type="entry name" value="P-loop_NTPase"/>
</dbReference>
<evidence type="ECO:0000256" key="3">
    <source>
        <dbReference type="ARBA" id="ARBA00022741"/>
    </source>
</evidence>
<feature type="binding site" evidence="11">
    <location>
        <begin position="302"/>
        <end position="306"/>
    </location>
    <ligand>
        <name>GTP</name>
        <dbReference type="ChEBI" id="CHEBI:37565"/>
    </ligand>
</feature>
<feature type="binding site" evidence="11">
    <location>
        <begin position="139"/>
        <end position="144"/>
    </location>
    <ligand>
        <name>GTP</name>
        <dbReference type="ChEBI" id="CHEBI:37565"/>
    </ligand>
</feature>
<evidence type="ECO:0000313" key="15">
    <source>
        <dbReference type="Proteomes" id="UP000236544"/>
    </source>
</evidence>
<feature type="compositionally biased region" description="Polar residues" evidence="13">
    <location>
        <begin position="54"/>
        <end position="67"/>
    </location>
</feature>
<protein>
    <recommendedName>
        <fullName evidence="9">Guanine nucleotide-binding protein alpha-2 subunit</fullName>
    </recommendedName>
    <alternativeName>
        <fullName evidence="10">GP2-alpha</fullName>
    </alternativeName>
</protein>
<dbReference type="GO" id="GO:0005737">
    <property type="term" value="C:cytoplasm"/>
    <property type="evidence" value="ECO:0007669"/>
    <property type="project" value="TreeGrafter"/>
</dbReference>
<accession>A0A0P1KZ57</accession>
<organism evidence="14 15">
    <name type="scientific">Lachancea quebecensis</name>
    <dbReference type="NCBI Taxonomy" id="1654605"/>
    <lineage>
        <taxon>Eukaryota</taxon>
        <taxon>Fungi</taxon>
        <taxon>Dikarya</taxon>
        <taxon>Ascomycota</taxon>
        <taxon>Saccharomycotina</taxon>
        <taxon>Saccharomycetes</taxon>
        <taxon>Saccharomycetales</taxon>
        <taxon>Saccharomycetaceae</taxon>
        <taxon>Lachancea</taxon>
    </lineage>
</organism>
<feature type="compositionally biased region" description="Polar residues" evidence="13">
    <location>
        <begin position="96"/>
        <end position="107"/>
    </location>
</feature>
<dbReference type="Gene3D" id="3.40.50.300">
    <property type="entry name" value="P-loop containing nucleotide triphosphate hydrolases"/>
    <property type="match status" value="1"/>
</dbReference>
<dbReference type="OrthoDB" id="5817230at2759"/>
<name>A0A0P1KZ57_9SACH</name>
<dbReference type="SUPFAM" id="SSF47895">
    <property type="entry name" value="Transducin (alpha subunit), insertion domain"/>
    <property type="match status" value="1"/>
</dbReference>
<gene>
    <name evidence="14" type="ORF">LAQU0_S19e01002g</name>
</gene>
<dbReference type="EMBL" id="LN890533">
    <property type="protein sequence ID" value="CUS24760.1"/>
    <property type="molecule type" value="Genomic_DNA"/>
</dbReference>
<dbReference type="PROSITE" id="PS51882">
    <property type="entry name" value="G_ALPHA"/>
    <property type="match status" value="1"/>
</dbReference>
<feature type="compositionally biased region" description="Basic and acidic residues" evidence="13">
    <location>
        <begin position="25"/>
        <end position="42"/>
    </location>
</feature>
<feature type="binding site" evidence="11">
    <location>
        <begin position="251"/>
        <end position="252"/>
    </location>
    <ligand>
        <name>GTP</name>
        <dbReference type="ChEBI" id="CHEBI:37565"/>
    </ligand>
</feature>
<dbReference type="InterPro" id="IPR011025">
    <property type="entry name" value="GproteinA_insert"/>
</dbReference>
<dbReference type="InterPro" id="IPR001019">
    <property type="entry name" value="Gprotein_alpha_su"/>
</dbReference>
<feature type="binding site" evidence="11">
    <location>
        <begin position="276"/>
        <end position="282"/>
    </location>
    <ligand>
        <name>GTP</name>
        <dbReference type="ChEBI" id="CHEBI:37565"/>
    </ligand>
</feature>
<dbReference type="SUPFAM" id="SSF52540">
    <property type="entry name" value="P-loop containing nucleoside triphosphate hydrolases"/>
    <property type="match status" value="1"/>
</dbReference>
<dbReference type="PRINTS" id="PR00318">
    <property type="entry name" value="GPROTEINA"/>
</dbReference>
<keyword evidence="3 11" id="KW-0547">Nucleotide-binding</keyword>
<dbReference type="PANTHER" id="PTHR10218:SF369">
    <property type="entry name" value="GUANINE NUCLEOTIDE-BINDING PROTEIN ALPHA-2 SUBUNIT"/>
    <property type="match status" value="1"/>
</dbReference>
<feature type="binding site" evidence="12">
    <location>
        <position position="143"/>
    </location>
    <ligand>
        <name>Mg(2+)</name>
        <dbReference type="ChEBI" id="CHEBI:18420"/>
    </ligand>
</feature>
<dbReference type="GO" id="GO:0003924">
    <property type="term" value="F:GTPase activity"/>
    <property type="evidence" value="ECO:0007669"/>
    <property type="project" value="InterPro"/>
</dbReference>
<dbReference type="GO" id="GO:0010255">
    <property type="term" value="P:glucose mediated signaling pathway"/>
    <property type="evidence" value="ECO:0007669"/>
    <property type="project" value="UniProtKB-ARBA"/>
</dbReference>
<dbReference type="FunFam" id="1.10.400.10:FF:000007">
    <property type="entry name" value="Guanine nucleotide-binding protein subunit alpha"/>
    <property type="match status" value="1"/>
</dbReference>
<feature type="compositionally biased region" description="Low complexity" evidence="13">
    <location>
        <begin position="108"/>
        <end position="118"/>
    </location>
</feature>
<dbReference type="GO" id="GO:0005834">
    <property type="term" value="C:heterotrimeric G-protein complex"/>
    <property type="evidence" value="ECO:0007669"/>
    <property type="project" value="InterPro"/>
</dbReference>
<dbReference type="GO" id="GO:0007189">
    <property type="term" value="P:adenylate cyclase-activating G protein-coupled receptor signaling pathway"/>
    <property type="evidence" value="ECO:0007669"/>
    <property type="project" value="TreeGrafter"/>
</dbReference>
<feature type="binding site" evidence="12">
    <location>
        <position position="282"/>
    </location>
    <ligand>
        <name>Mg(2+)</name>
        <dbReference type="ChEBI" id="CHEBI:18420"/>
    </ligand>
</feature>
<feature type="binding site" evidence="11">
    <location>
        <begin position="371"/>
        <end position="374"/>
    </location>
    <ligand>
        <name>GTP</name>
        <dbReference type="ChEBI" id="CHEBI:37565"/>
    </ligand>
</feature>
<dbReference type="FunFam" id="3.40.50.300:FF:000181">
    <property type="entry name" value="Guanine nucleotide-binding protein subunit alpha"/>
    <property type="match status" value="1"/>
</dbReference>
<dbReference type="InterPro" id="IPR002975">
    <property type="entry name" value="Fungi_Gprotein_alpha"/>
</dbReference>
<evidence type="ECO:0000256" key="5">
    <source>
        <dbReference type="ARBA" id="ARBA00023134"/>
    </source>
</evidence>
<evidence type="ECO:0000256" key="4">
    <source>
        <dbReference type="ARBA" id="ARBA00022842"/>
    </source>
</evidence>
<keyword evidence="1" id="KW-0519">Myristate</keyword>
<feature type="region of interest" description="Disordered" evidence="13">
    <location>
        <begin position="1"/>
        <end position="124"/>
    </location>
</feature>
<dbReference type="CDD" id="cd00066">
    <property type="entry name" value="G-alpha"/>
    <property type="match status" value="1"/>
</dbReference>
<evidence type="ECO:0000256" key="2">
    <source>
        <dbReference type="ARBA" id="ARBA00022723"/>
    </source>
</evidence>
<proteinExistence type="predicted"/>
<evidence type="ECO:0000256" key="7">
    <source>
        <dbReference type="ARBA" id="ARBA00023224"/>
    </source>
</evidence>
<dbReference type="Pfam" id="PF00503">
    <property type="entry name" value="G-alpha"/>
    <property type="match status" value="1"/>
</dbReference>
<keyword evidence="15" id="KW-1185">Reference proteome</keyword>
<evidence type="ECO:0000256" key="10">
    <source>
        <dbReference type="ARBA" id="ARBA00078467"/>
    </source>
</evidence>
<dbReference type="PANTHER" id="PTHR10218">
    <property type="entry name" value="GTP-BINDING PROTEIN ALPHA SUBUNIT"/>
    <property type="match status" value="1"/>
</dbReference>
<evidence type="ECO:0000256" key="9">
    <source>
        <dbReference type="ARBA" id="ARBA00074402"/>
    </source>
</evidence>
<dbReference type="GO" id="GO:0046872">
    <property type="term" value="F:metal ion binding"/>
    <property type="evidence" value="ECO:0007669"/>
    <property type="project" value="UniProtKB-KW"/>
</dbReference>
<keyword evidence="6" id="KW-0564">Palmitate</keyword>
<feature type="binding site" evidence="11">
    <location>
        <position position="426"/>
    </location>
    <ligand>
        <name>GTP</name>
        <dbReference type="ChEBI" id="CHEBI:37565"/>
    </ligand>
</feature>
<keyword evidence="2 12" id="KW-0479">Metal-binding</keyword>
<dbReference type="GO" id="GO:0001664">
    <property type="term" value="F:G protein-coupled receptor binding"/>
    <property type="evidence" value="ECO:0007669"/>
    <property type="project" value="InterPro"/>
</dbReference>
<dbReference type="PRINTS" id="PR01241">
    <property type="entry name" value="GPROTEINAFNG"/>
</dbReference>
<keyword evidence="7" id="KW-0807">Transducer</keyword>
<evidence type="ECO:0000256" key="12">
    <source>
        <dbReference type="PIRSR" id="PIRSR601019-2"/>
    </source>
</evidence>
<keyword evidence="8" id="KW-0449">Lipoprotein</keyword>
<reference evidence="15" key="1">
    <citation type="submission" date="2015-10" db="EMBL/GenBank/DDBJ databases">
        <authorList>
            <person name="Devillers H."/>
        </authorList>
    </citation>
    <scope>NUCLEOTIDE SEQUENCE [LARGE SCALE GENOMIC DNA]</scope>
</reference>
<evidence type="ECO:0000256" key="11">
    <source>
        <dbReference type="PIRSR" id="PIRSR601019-1"/>
    </source>
</evidence>
<dbReference type="SMART" id="SM00275">
    <property type="entry name" value="G_alpha"/>
    <property type="match status" value="1"/>
</dbReference>
<dbReference type="GO" id="GO:0031683">
    <property type="term" value="F:G-protein beta/gamma-subunit complex binding"/>
    <property type="evidence" value="ECO:0007669"/>
    <property type="project" value="InterPro"/>
</dbReference>
<evidence type="ECO:0000256" key="1">
    <source>
        <dbReference type="ARBA" id="ARBA00022707"/>
    </source>
</evidence>
<keyword evidence="4 12" id="KW-0460">Magnesium</keyword>